<reference evidence="1 2" key="1">
    <citation type="submission" date="2017-08" db="EMBL/GenBank/DDBJ databases">
        <title>The whole genome shortgun sequences of strain Leeuwenhoekiella nanhaiensis G18 from the South China Sea.</title>
        <authorList>
            <person name="Liu Q."/>
        </authorList>
    </citation>
    <scope>NUCLEOTIDE SEQUENCE [LARGE SCALE GENOMIC DNA]</scope>
    <source>
        <strain evidence="1 2">G18</strain>
    </source>
</reference>
<accession>A0A2G1VVW0</accession>
<organism evidence="1 2">
    <name type="scientific">Leeuwenhoekiella nanhaiensis</name>
    <dbReference type="NCBI Taxonomy" id="1655491"/>
    <lineage>
        <taxon>Bacteria</taxon>
        <taxon>Pseudomonadati</taxon>
        <taxon>Bacteroidota</taxon>
        <taxon>Flavobacteriia</taxon>
        <taxon>Flavobacteriales</taxon>
        <taxon>Flavobacteriaceae</taxon>
        <taxon>Leeuwenhoekiella</taxon>
    </lineage>
</organism>
<dbReference type="Proteomes" id="UP000229433">
    <property type="component" value="Unassembled WGS sequence"/>
</dbReference>
<evidence type="ECO:0000313" key="2">
    <source>
        <dbReference type="Proteomes" id="UP000229433"/>
    </source>
</evidence>
<gene>
    <name evidence="1" type="ORF">CJ305_01320</name>
</gene>
<dbReference type="EMBL" id="NQXA01000001">
    <property type="protein sequence ID" value="PHQ30895.1"/>
    <property type="molecule type" value="Genomic_DNA"/>
</dbReference>
<sequence length="143" mass="16948">MNVLDSIPYRVGSTFEEHNVSLEFLKEFNADSKYYASYRYSELYLFGRAFQAECYLHFWKGVLNTIQYKIHKENFDLFRDSLNEELPVDKPLKRDLYNERFALESYCNGIAVGLTQLNENYFMLKISKNPSLPRIKSNKSNRS</sequence>
<name>A0A2G1VVW0_9FLAO</name>
<dbReference type="AlphaFoldDB" id="A0A2G1VVW0"/>
<keyword evidence="2" id="KW-1185">Reference proteome</keyword>
<comment type="caution">
    <text evidence="1">The sequence shown here is derived from an EMBL/GenBank/DDBJ whole genome shotgun (WGS) entry which is preliminary data.</text>
</comment>
<protein>
    <submittedName>
        <fullName evidence="1">Uncharacterized protein</fullName>
    </submittedName>
</protein>
<proteinExistence type="predicted"/>
<dbReference type="RefSeq" id="WP_099644434.1">
    <property type="nucleotide sequence ID" value="NZ_KZ319287.1"/>
</dbReference>
<evidence type="ECO:0000313" key="1">
    <source>
        <dbReference type="EMBL" id="PHQ30895.1"/>
    </source>
</evidence>
<dbReference type="OrthoDB" id="9849272at2"/>